<feature type="compositionally biased region" description="Basic residues" evidence="2">
    <location>
        <begin position="231"/>
        <end position="240"/>
    </location>
</feature>
<evidence type="ECO:0000313" key="3">
    <source>
        <dbReference type="EMBL" id="KAF7355670.1"/>
    </source>
</evidence>
<evidence type="ECO:0000256" key="2">
    <source>
        <dbReference type="SAM" id="MobiDB-lite"/>
    </source>
</evidence>
<feature type="compositionally biased region" description="Low complexity" evidence="2">
    <location>
        <begin position="185"/>
        <end position="205"/>
    </location>
</feature>
<dbReference type="Proteomes" id="UP000623467">
    <property type="component" value="Unassembled WGS sequence"/>
</dbReference>
<feature type="compositionally biased region" description="Low complexity" evidence="2">
    <location>
        <begin position="302"/>
        <end position="316"/>
    </location>
</feature>
<dbReference type="PANTHER" id="PTHR48125:SF12">
    <property type="entry name" value="AT HOOK TRANSCRIPTION FACTOR FAMILY-RELATED"/>
    <property type="match status" value="1"/>
</dbReference>
<evidence type="ECO:0000313" key="4">
    <source>
        <dbReference type="Proteomes" id="UP000623467"/>
    </source>
</evidence>
<feature type="coiled-coil region" evidence="1">
    <location>
        <begin position="640"/>
        <end position="700"/>
    </location>
</feature>
<feature type="compositionally biased region" description="Low complexity" evidence="2">
    <location>
        <begin position="215"/>
        <end position="228"/>
    </location>
</feature>
<feature type="compositionally biased region" description="Acidic residues" evidence="2">
    <location>
        <begin position="825"/>
        <end position="834"/>
    </location>
</feature>
<organism evidence="3 4">
    <name type="scientific">Mycena sanguinolenta</name>
    <dbReference type="NCBI Taxonomy" id="230812"/>
    <lineage>
        <taxon>Eukaryota</taxon>
        <taxon>Fungi</taxon>
        <taxon>Dikarya</taxon>
        <taxon>Basidiomycota</taxon>
        <taxon>Agaricomycotina</taxon>
        <taxon>Agaricomycetes</taxon>
        <taxon>Agaricomycetidae</taxon>
        <taxon>Agaricales</taxon>
        <taxon>Marasmiineae</taxon>
        <taxon>Mycenaceae</taxon>
        <taxon>Mycena</taxon>
    </lineage>
</organism>
<evidence type="ECO:0000256" key="1">
    <source>
        <dbReference type="SAM" id="Coils"/>
    </source>
</evidence>
<comment type="caution">
    <text evidence="3">The sequence shown here is derived from an EMBL/GenBank/DDBJ whole genome shotgun (WGS) entry which is preliminary data.</text>
</comment>
<keyword evidence="1" id="KW-0175">Coiled coil</keyword>
<reference evidence="3" key="1">
    <citation type="submission" date="2020-05" db="EMBL/GenBank/DDBJ databases">
        <title>Mycena genomes resolve the evolution of fungal bioluminescence.</title>
        <authorList>
            <person name="Tsai I.J."/>
        </authorList>
    </citation>
    <scope>NUCLEOTIDE SEQUENCE</scope>
    <source>
        <strain evidence="3">160909Yilan</strain>
    </source>
</reference>
<feature type="region of interest" description="Disordered" evidence="2">
    <location>
        <begin position="185"/>
        <end position="281"/>
    </location>
</feature>
<keyword evidence="4" id="KW-1185">Reference proteome</keyword>
<sequence length="834" mass="90260">MSLVSASTIPSYVLYRSHAMDGVYSILAGLVLRVVVDAATFHNVKLSGTLIGLWEGVVLLHYVNKAPTSSDPYLAYAVRLFVDFLVSESIFKLVIVLLWSTMGMVLADVAPAVWVDYGFKRQWSRIRRDLYRSTRVFSKRRTVRFVSVPTIASTARSTVSSVEVESEPESTVRFASVPTILSTARSTVSSVESESESTVTRTATAPTESIVTRTEPAAAPESPPIAEIRPQRRIGIRRRSSVPGTFPGAELSETDTDAGSAVADDYEDEGSEATPAPIIFSPQPSHVTIARIIPFAPSEDTYTSTASPRSSSPAYSLEYSDDPSASNPVDIPSELEDDNEILVLSHGRRVGSDERETTPKQMIIVLPPTPSESLRDWESSNGDEVPPSPWMPLIPDQEPLDEWETVNVEEDTPPIPPPKDEVFEKGEENDDTSISTGSTIKLVPGEVAASTSAPPVEIIAGPAPLYLSQPHKLNLTPPPILFPEPALPTTSEPLILFVDTAPPVETSEDHTLETPETALDPPVSQTEPAAPHEHPAPAARTEGPEELDPSPTDSQPDAAADPYLISAFRTPSPLPSKTFTVRTLSQRLPTMTSPIQRNHRRRSPLQPHSRLRAQPPPPATQASHPATPPAPSPAGSISRALGLRKEALELKARIAALERKRKLSLSDGGGLAAVLAKMEMERAEKELAEVNEKAAGAFVETYNPPSASLYEFNTTGLTPEEAVVQTEARLEKLLLTPVPPVGTRPEDLVHDSPNRGALKVIMETSIKGRCVKQKLLTALNDNGLKWTEDSTRPNIVSVSLPVSAADEPEPEPASATELPAKQANEDEEDDAKEY</sequence>
<feature type="region of interest" description="Disordered" evidence="2">
    <location>
        <begin position="497"/>
        <end position="637"/>
    </location>
</feature>
<name>A0A8H6YCR4_9AGAR</name>
<feature type="compositionally biased region" description="Polar residues" evidence="2">
    <location>
        <begin position="575"/>
        <end position="596"/>
    </location>
</feature>
<accession>A0A8H6YCR4</accession>
<dbReference type="PANTHER" id="PTHR48125">
    <property type="entry name" value="LP07818P1"/>
    <property type="match status" value="1"/>
</dbReference>
<feature type="region of interest" description="Disordered" evidence="2">
    <location>
        <begin position="369"/>
        <end position="396"/>
    </location>
</feature>
<dbReference type="OrthoDB" id="3231855at2759"/>
<gene>
    <name evidence="3" type="ORF">MSAN_01484800</name>
</gene>
<proteinExistence type="predicted"/>
<dbReference type="EMBL" id="JACAZH010000011">
    <property type="protein sequence ID" value="KAF7355670.1"/>
    <property type="molecule type" value="Genomic_DNA"/>
</dbReference>
<dbReference type="AlphaFoldDB" id="A0A8H6YCR4"/>
<protein>
    <submittedName>
        <fullName evidence="3">Uncharacterized protein</fullName>
    </submittedName>
</protein>
<feature type="region of interest" description="Disordered" evidence="2">
    <location>
        <begin position="299"/>
        <end position="331"/>
    </location>
</feature>
<feature type="region of interest" description="Disordered" evidence="2">
    <location>
        <begin position="787"/>
        <end position="834"/>
    </location>
</feature>
<feature type="region of interest" description="Disordered" evidence="2">
    <location>
        <begin position="408"/>
        <end position="440"/>
    </location>
</feature>